<dbReference type="InterPro" id="IPR002372">
    <property type="entry name" value="PQQ_rpt_dom"/>
</dbReference>
<sequence>MFEFRSGAARDRSRSAPPWDRRLRTAAAVLAVPLVLTACGTAEAEPPEPAELVEEAVVKSSEYHQHLLAGDVVYSLRTTGDLAAHDLPGGAQRWTASVRDLTGPSGSSSELAMTARAGLLVVTGPEGTTVHDAATGRTLWTGPDRFERFTATTGLVSAPIPADVELDNDGRGMHAVRAVDLATGAELWTSPPVYHWAPPPAADVVAVWTEDRSVETRDARTGAVRGRHDATPGGPTPMPVVGAGLVAVQEDTAVTGYDPDTLTPRWRAAVPAGVRVVGNCGTYLCLLSGGTETGFLDAGTGGPVGGTLRFGLPLDWSGHVVTDPAATGQRAIVDPRTGDAAVDLTDWPVVSAPTRTVAPLVAARDADPDGGMVIAVVQPGETSAREFKSVPYKLVDCYPSETHVACRTDADELRVWRYR</sequence>
<protein>
    <submittedName>
        <fullName evidence="4">PQQ-binding-like beta-propeller repeat protein</fullName>
    </submittedName>
</protein>
<keyword evidence="5" id="KW-1185">Reference proteome</keyword>
<feature type="chain" id="PRO_5046633287" evidence="2">
    <location>
        <begin position="45"/>
        <end position="419"/>
    </location>
</feature>
<dbReference type="InterPro" id="IPR015943">
    <property type="entry name" value="WD40/YVTN_repeat-like_dom_sf"/>
</dbReference>
<organism evidence="4 5">
    <name type="scientific">Polymorphospora lycopeni</name>
    <dbReference type="NCBI Taxonomy" id="3140240"/>
    <lineage>
        <taxon>Bacteria</taxon>
        <taxon>Bacillati</taxon>
        <taxon>Actinomycetota</taxon>
        <taxon>Actinomycetes</taxon>
        <taxon>Micromonosporales</taxon>
        <taxon>Micromonosporaceae</taxon>
        <taxon>Polymorphospora</taxon>
    </lineage>
</organism>
<feature type="domain" description="Pyrrolo-quinoline quinone repeat" evidence="3">
    <location>
        <begin position="175"/>
        <end position="271"/>
    </location>
</feature>
<feature type="signal peptide" evidence="2">
    <location>
        <begin position="1"/>
        <end position="44"/>
    </location>
</feature>
<name>A0ABV5CS89_9ACTN</name>
<dbReference type="Pfam" id="PF13360">
    <property type="entry name" value="PQQ_2"/>
    <property type="match status" value="2"/>
</dbReference>
<dbReference type="RefSeq" id="WP_375734877.1">
    <property type="nucleotide sequence ID" value="NZ_JBCGDC010000046.1"/>
</dbReference>
<dbReference type="EMBL" id="JBCGDC010000046">
    <property type="protein sequence ID" value="MFB6394866.1"/>
    <property type="molecule type" value="Genomic_DNA"/>
</dbReference>
<keyword evidence="2" id="KW-0732">Signal</keyword>
<evidence type="ECO:0000313" key="4">
    <source>
        <dbReference type="EMBL" id="MFB6394866.1"/>
    </source>
</evidence>
<gene>
    <name evidence="4" type="ORF">AAFH96_17395</name>
</gene>
<evidence type="ECO:0000256" key="1">
    <source>
        <dbReference type="SAM" id="MobiDB-lite"/>
    </source>
</evidence>
<feature type="region of interest" description="Disordered" evidence="1">
    <location>
        <begin position="216"/>
        <end position="237"/>
    </location>
</feature>
<evidence type="ECO:0000313" key="5">
    <source>
        <dbReference type="Proteomes" id="UP001582793"/>
    </source>
</evidence>
<comment type="caution">
    <text evidence="4">The sequence shown here is derived from an EMBL/GenBank/DDBJ whole genome shotgun (WGS) entry which is preliminary data.</text>
</comment>
<evidence type="ECO:0000259" key="3">
    <source>
        <dbReference type="Pfam" id="PF13360"/>
    </source>
</evidence>
<proteinExistence type="predicted"/>
<dbReference type="SUPFAM" id="SSF50998">
    <property type="entry name" value="Quinoprotein alcohol dehydrogenase-like"/>
    <property type="match status" value="1"/>
</dbReference>
<evidence type="ECO:0000256" key="2">
    <source>
        <dbReference type="SAM" id="SignalP"/>
    </source>
</evidence>
<accession>A0ABV5CS89</accession>
<dbReference type="Gene3D" id="2.130.10.10">
    <property type="entry name" value="YVTN repeat-like/Quinoprotein amine dehydrogenase"/>
    <property type="match status" value="1"/>
</dbReference>
<dbReference type="InterPro" id="IPR011047">
    <property type="entry name" value="Quinoprotein_ADH-like_sf"/>
</dbReference>
<feature type="compositionally biased region" description="Basic and acidic residues" evidence="1">
    <location>
        <begin position="216"/>
        <end position="230"/>
    </location>
</feature>
<dbReference type="Proteomes" id="UP001582793">
    <property type="component" value="Unassembled WGS sequence"/>
</dbReference>
<feature type="domain" description="Pyrrolo-quinoline quinone repeat" evidence="3">
    <location>
        <begin position="67"/>
        <end position="144"/>
    </location>
</feature>
<reference evidence="4 5" key="1">
    <citation type="submission" date="2024-04" db="EMBL/GenBank/DDBJ databases">
        <title>Polymorphospora sp. isolated from Baiyangdian Lake in Xiong'an New Area.</title>
        <authorList>
            <person name="Zhang X."/>
            <person name="Liu J."/>
        </authorList>
    </citation>
    <scope>NUCLEOTIDE SEQUENCE [LARGE SCALE GENOMIC DNA]</scope>
    <source>
        <strain evidence="4 5">2-325</strain>
    </source>
</reference>